<reference evidence="8" key="1">
    <citation type="submission" date="2006-04" db="EMBL/GenBank/DDBJ databases">
        <authorList>
            <person name="Seshadri R."/>
            <person name="Federici B.A."/>
        </authorList>
    </citation>
    <scope>NUCLEOTIDE SEQUENCE [LARGE SCALE GENOMIC DNA]</scope>
</reference>
<feature type="domain" description="GtrA/DPMS transmembrane" evidence="7">
    <location>
        <begin position="10"/>
        <end position="122"/>
    </location>
</feature>
<comment type="subcellular location">
    <subcellularLocation>
        <location evidence="1">Membrane</location>
        <topology evidence="1">Multi-pass membrane protein</topology>
    </subcellularLocation>
</comment>
<evidence type="ECO:0000313" key="8">
    <source>
        <dbReference type="EMBL" id="EDP46732.1"/>
    </source>
</evidence>
<organism evidence="8 9">
    <name type="scientific">Rickettsiella grylli</name>
    <dbReference type="NCBI Taxonomy" id="59196"/>
    <lineage>
        <taxon>Bacteria</taxon>
        <taxon>Pseudomonadati</taxon>
        <taxon>Pseudomonadota</taxon>
        <taxon>Gammaproteobacteria</taxon>
        <taxon>Legionellales</taxon>
        <taxon>Coxiellaceae</taxon>
        <taxon>Rickettsiella</taxon>
    </lineage>
</organism>
<dbReference type="STRING" id="59196.RICGR_0136"/>
<protein>
    <recommendedName>
        <fullName evidence="7">GtrA/DPMS transmembrane domain-containing protein</fullName>
    </recommendedName>
</protein>
<keyword evidence="9" id="KW-1185">Reference proteome</keyword>
<accession>A8PKD7</accession>
<proteinExistence type="inferred from homology"/>
<keyword evidence="4 6" id="KW-1133">Transmembrane helix</keyword>
<dbReference type="AlphaFoldDB" id="A8PKD7"/>
<dbReference type="Pfam" id="PF04138">
    <property type="entry name" value="GtrA_DPMS_TM"/>
    <property type="match status" value="1"/>
</dbReference>
<dbReference type="OrthoDB" id="9811884at2"/>
<evidence type="ECO:0000256" key="1">
    <source>
        <dbReference type="ARBA" id="ARBA00004141"/>
    </source>
</evidence>
<dbReference type="eggNOG" id="COG2246">
    <property type="taxonomic scope" value="Bacteria"/>
</dbReference>
<evidence type="ECO:0000259" key="7">
    <source>
        <dbReference type="Pfam" id="PF04138"/>
    </source>
</evidence>
<evidence type="ECO:0000256" key="5">
    <source>
        <dbReference type="ARBA" id="ARBA00023136"/>
    </source>
</evidence>
<name>A8PKD7_9COXI</name>
<gene>
    <name evidence="8" type="ORF">RICGR_0136</name>
</gene>
<comment type="similarity">
    <text evidence="2">Belongs to the GtrA family.</text>
</comment>
<reference evidence="8" key="2">
    <citation type="submission" date="2007-10" db="EMBL/GenBank/DDBJ databases">
        <authorList>
            <person name="Myers G.S."/>
        </authorList>
    </citation>
    <scope>NUCLEOTIDE SEQUENCE [LARGE SCALE GENOMIC DNA]</scope>
</reference>
<evidence type="ECO:0000313" key="9">
    <source>
        <dbReference type="Proteomes" id="UP000054075"/>
    </source>
</evidence>
<comment type="caution">
    <text evidence="8">The sequence shown here is derived from an EMBL/GenBank/DDBJ whole genome shotgun (WGS) entry which is preliminary data.</text>
</comment>
<feature type="transmembrane region" description="Helical" evidence="6">
    <location>
        <begin position="42"/>
        <end position="59"/>
    </location>
</feature>
<dbReference type="PANTHER" id="PTHR38459">
    <property type="entry name" value="PROPHAGE BACTOPRENOL-LINKED GLUCOSE TRANSLOCASE HOMOLOG"/>
    <property type="match status" value="1"/>
</dbReference>
<feature type="transmembrane region" description="Helical" evidence="6">
    <location>
        <begin position="12"/>
        <end position="30"/>
    </location>
</feature>
<dbReference type="InterPro" id="IPR007267">
    <property type="entry name" value="GtrA_DPMS_TM"/>
</dbReference>
<dbReference type="EMBL" id="AAQJ02000001">
    <property type="protein sequence ID" value="EDP46732.1"/>
    <property type="molecule type" value="Genomic_DNA"/>
</dbReference>
<evidence type="ECO:0000256" key="4">
    <source>
        <dbReference type="ARBA" id="ARBA00022989"/>
    </source>
</evidence>
<dbReference type="PANTHER" id="PTHR38459:SF1">
    <property type="entry name" value="PROPHAGE BACTOPRENOL-LINKED GLUCOSE TRANSLOCASE HOMOLOG"/>
    <property type="match status" value="1"/>
</dbReference>
<evidence type="ECO:0000256" key="3">
    <source>
        <dbReference type="ARBA" id="ARBA00022692"/>
    </source>
</evidence>
<sequence length="126" mass="14522">MKAITKQFSRFFLVGAISAFIQFSILISLVEFLRLNPIGSSTVGYIVAAILNYSLNHYFAFKSNLSHKKSLVRFSVNAVFGLSLNFLLMKIFLIKYTYILSQIFSSAIILGWNFLVHRYWTFCSQR</sequence>
<feature type="transmembrane region" description="Helical" evidence="6">
    <location>
        <begin position="99"/>
        <end position="116"/>
    </location>
</feature>
<dbReference type="GO" id="GO:0005886">
    <property type="term" value="C:plasma membrane"/>
    <property type="evidence" value="ECO:0007669"/>
    <property type="project" value="TreeGrafter"/>
</dbReference>
<dbReference type="GO" id="GO:0000271">
    <property type="term" value="P:polysaccharide biosynthetic process"/>
    <property type="evidence" value="ECO:0007669"/>
    <property type="project" value="InterPro"/>
</dbReference>
<keyword evidence="3 6" id="KW-0812">Transmembrane</keyword>
<evidence type="ECO:0000256" key="2">
    <source>
        <dbReference type="ARBA" id="ARBA00009399"/>
    </source>
</evidence>
<dbReference type="Proteomes" id="UP000054075">
    <property type="component" value="Unassembled WGS sequence"/>
</dbReference>
<dbReference type="RefSeq" id="WP_006035704.1">
    <property type="nucleotide sequence ID" value="NZ_AAQJ02000001.1"/>
</dbReference>
<keyword evidence="5 6" id="KW-0472">Membrane</keyword>
<evidence type="ECO:0000256" key="6">
    <source>
        <dbReference type="SAM" id="Phobius"/>
    </source>
</evidence>
<dbReference type="InterPro" id="IPR051401">
    <property type="entry name" value="GtrA_CellWall_Glycosyl"/>
</dbReference>
<feature type="transmembrane region" description="Helical" evidence="6">
    <location>
        <begin position="71"/>
        <end position="93"/>
    </location>
</feature>